<organism evidence="2 3">
    <name type="scientific">Mucilaginibacter segetis</name>
    <dbReference type="NCBI Taxonomy" id="2793071"/>
    <lineage>
        <taxon>Bacteria</taxon>
        <taxon>Pseudomonadati</taxon>
        <taxon>Bacteroidota</taxon>
        <taxon>Sphingobacteriia</taxon>
        <taxon>Sphingobacteriales</taxon>
        <taxon>Sphingobacteriaceae</taxon>
        <taxon>Mucilaginibacter</taxon>
    </lineage>
</organism>
<accession>A0A934PV69</accession>
<evidence type="ECO:0000256" key="1">
    <source>
        <dbReference type="SAM" id="Phobius"/>
    </source>
</evidence>
<dbReference type="RefSeq" id="WP_200066235.1">
    <property type="nucleotide sequence ID" value="NZ_JAEHFW010000002.1"/>
</dbReference>
<evidence type="ECO:0000313" key="3">
    <source>
        <dbReference type="Proteomes" id="UP000613193"/>
    </source>
</evidence>
<feature type="transmembrane region" description="Helical" evidence="1">
    <location>
        <begin position="30"/>
        <end position="55"/>
    </location>
</feature>
<keyword evidence="1" id="KW-0472">Membrane</keyword>
<protein>
    <submittedName>
        <fullName evidence="2">Uncharacterized protein</fullName>
    </submittedName>
</protein>
<keyword evidence="1" id="KW-0812">Transmembrane</keyword>
<keyword evidence="3" id="KW-1185">Reference proteome</keyword>
<gene>
    <name evidence="2" type="ORF">I5M19_10220</name>
</gene>
<dbReference type="Proteomes" id="UP000613193">
    <property type="component" value="Unassembled WGS sequence"/>
</dbReference>
<name>A0A934PV69_9SPHI</name>
<dbReference type="PROSITE" id="PS51257">
    <property type="entry name" value="PROKAR_LIPOPROTEIN"/>
    <property type="match status" value="1"/>
</dbReference>
<sequence>MKKLTWSIACLLLCCSLSGCGLMEDAFKAGFILAIILAVIVGLLIWILSFAWKLLTKYFPSIRIAFEGFWDE</sequence>
<comment type="caution">
    <text evidence="2">The sequence shown here is derived from an EMBL/GenBank/DDBJ whole genome shotgun (WGS) entry which is preliminary data.</text>
</comment>
<evidence type="ECO:0000313" key="2">
    <source>
        <dbReference type="EMBL" id="MBK0379685.1"/>
    </source>
</evidence>
<dbReference type="AlphaFoldDB" id="A0A934PV69"/>
<reference evidence="2" key="1">
    <citation type="submission" date="2020-12" db="EMBL/GenBank/DDBJ databases">
        <title>Bacterial novel species Mucilaginibacter sp. SD-g isolated from soil.</title>
        <authorList>
            <person name="Jung H.-Y."/>
        </authorList>
    </citation>
    <scope>NUCLEOTIDE SEQUENCE</scope>
    <source>
        <strain evidence="2">SD-g</strain>
    </source>
</reference>
<dbReference type="EMBL" id="JAEHFW010000002">
    <property type="protein sequence ID" value="MBK0379685.1"/>
    <property type="molecule type" value="Genomic_DNA"/>
</dbReference>
<proteinExistence type="predicted"/>
<keyword evidence="1" id="KW-1133">Transmembrane helix</keyword>